<keyword evidence="2" id="KW-0808">Transferase</keyword>
<dbReference type="InterPro" id="IPR041698">
    <property type="entry name" value="Methyltransf_25"/>
</dbReference>
<dbReference type="Gene3D" id="3.40.50.150">
    <property type="entry name" value="Vaccinia Virus protein VP39"/>
    <property type="match status" value="1"/>
</dbReference>
<dbReference type="EMBL" id="BMZO01000008">
    <property type="protein sequence ID" value="GHC75116.1"/>
    <property type="molecule type" value="Genomic_DNA"/>
</dbReference>
<dbReference type="GO" id="GO:0032259">
    <property type="term" value="P:methylation"/>
    <property type="evidence" value="ECO:0007669"/>
    <property type="project" value="UniProtKB-KW"/>
</dbReference>
<dbReference type="SUPFAM" id="SSF53335">
    <property type="entry name" value="S-adenosyl-L-methionine-dependent methyltransferases"/>
    <property type="match status" value="1"/>
</dbReference>
<evidence type="ECO:0000256" key="2">
    <source>
        <dbReference type="ARBA" id="ARBA00022679"/>
    </source>
</evidence>
<dbReference type="InterPro" id="IPR029063">
    <property type="entry name" value="SAM-dependent_MTases_sf"/>
</dbReference>
<comment type="caution">
    <text evidence="4">The sequence shown here is derived from an EMBL/GenBank/DDBJ whole genome shotgun (WGS) entry which is preliminary data.</text>
</comment>
<organism evidence="4 5">
    <name type="scientific">Limoniibacter endophyticus</name>
    <dbReference type="NCBI Taxonomy" id="1565040"/>
    <lineage>
        <taxon>Bacteria</taxon>
        <taxon>Pseudomonadati</taxon>
        <taxon>Pseudomonadota</taxon>
        <taxon>Alphaproteobacteria</taxon>
        <taxon>Hyphomicrobiales</taxon>
        <taxon>Bartonellaceae</taxon>
        <taxon>Limoniibacter</taxon>
    </lineage>
</organism>
<dbReference type="AlphaFoldDB" id="A0A8J3DQW9"/>
<dbReference type="Pfam" id="PF13649">
    <property type="entry name" value="Methyltransf_25"/>
    <property type="match status" value="1"/>
</dbReference>
<dbReference type="CDD" id="cd02440">
    <property type="entry name" value="AdoMet_MTases"/>
    <property type="match status" value="1"/>
</dbReference>
<dbReference type="PANTHER" id="PTHR43861:SF1">
    <property type="entry name" value="TRANS-ACONITATE 2-METHYLTRANSFERASE"/>
    <property type="match status" value="1"/>
</dbReference>
<dbReference type="GO" id="GO:0008168">
    <property type="term" value="F:methyltransferase activity"/>
    <property type="evidence" value="ECO:0007669"/>
    <property type="project" value="UniProtKB-KW"/>
</dbReference>
<keyword evidence="1" id="KW-0489">Methyltransferase</keyword>
<evidence type="ECO:0000259" key="3">
    <source>
        <dbReference type="Pfam" id="PF13649"/>
    </source>
</evidence>
<evidence type="ECO:0000256" key="1">
    <source>
        <dbReference type="ARBA" id="ARBA00022603"/>
    </source>
</evidence>
<dbReference type="PANTHER" id="PTHR43861">
    <property type="entry name" value="TRANS-ACONITATE 2-METHYLTRANSFERASE-RELATED"/>
    <property type="match status" value="1"/>
</dbReference>
<gene>
    <name evidence="4" type="ORF">GCM10010136_24590</name>
</gene>
<dbReference type="RefSeq" id="WP_189490583.1">
    <property type="nucleotide sequence ID" value="NZ_BMZO01000008.1"/>
</dbReference>
<feature type="domain" description="Methyltransferase" evidence="3">
    <location>
        <begin position="53"/>
        <end position="152"/>
    </location>
</feature>
<evidence type="ECO:0000313" key="5">
    <source>
        <dbReference type="Proteomes" id="UP000641137"/>
    </source>
</evidence>
<reference evidence="4" key="1">
    <citation type="journal article" date="2014" name="Int. J. Syst. Evol. Microbiol.">
        <title>Complete genome sequence of Corynebacterium casei LMG S-19264T (=DSM 44701T), isolated from a smear-ripened cheese.</title>
        <authorList>
            <consortium name="US DOE Joint Genome Institute (JGI-PGF)"/>
            <person name="Walter F."/>
            <person name="Albersmeier A."/>
            <person name="Kalinowski J."/>
            <person name="Ruckert C."/>
        </authorList>
    </citation>
    <scope>NUCLEOTIDE SEQUENCE</scope>
    <source>
        <strain evidence="4">KCTC 42097</strain>
    </source>
</reference>
<dbReference type="Proteomes" id="UP000641137">
    <property type="component" value="Unassembled WGS sequence"/>
</dbReference>
<keyword evidence="5" id="KW-1185">Reference proteome</keyword>
<protein>
    <submittedName>
        <fullName evidence="4">O-methyltransferase</fullName>
    </submittedName>
</protein>
<evidence type="ECO:0000313" key="4">
    <source>
        <dbReference type="EMBL" id="GHC75116.1"/>
    </source>
</evidence>
<accession>A0A8J3DQW9</accession>
<proteinExistence type="predicted"/>
<name>A0A8J3DQW9_9HYPH</name>
<sequence length="222" mass="24840">MAARSGNANGDHGALMDGNYRYQRHIYDLTRKYYLLGRDRLIDEIEARPGQTILELGCGTGRNLRLTAKLYPQTRLFGLDISAQMLATARAKFRGEDLSHKITLVKGDAARFSAADFGQGGFDHVFISYALSMIPDWEGTLDAASEALNPGGALHIVDFGSAARLPRFFQNGLRSWLARYHVSPRDSLREVAESFCEQKGLNLRFDSAFRDYAQFLKLTRPS</sequence>
<reference evidence="4" key="2">
    <citation type="submission" date="2020-09" db="EMBL/GenBank/DDBJ databases">
        <authorList>
            <person name="Sun Q."/>
            <person name="Kim S."/>
        </authorList>
    </citation>
    <scope>NUCLEOTIDE SEQUENCE</scope>
    <source>
        <strain evidence="4">KCTC 42097</strain>
    </source>
</reference>